<keyword evidence="2" id="KW-1185">Reference proteome</keyword>
<evidence type="ECO:0008006" key="3">
    <source>
        <dbReference type="Google" id="ProtNLM"/>
    </source>
</evidence>
<organism evidence="1 2">
    <name type="scientific">Echinicola jeungdonensis</name>
    <dbReference type="NCBI Taxonomy" id="709343"/>
    <lineage>
        <taxon>Bacteria</taxon>
        <taxon>Pseudomonadati</taxon>
        <taxon>Bacteroidota</taxon>
        <taxon>Cytophagia</taxon>
        <taxon>Cytophagales</taxon>
        <taxon>Cyclobacteriaceae</taxon>
        <taxon>Echinicola</taxon>
    </lineage>
</organism>
<reference evidence="1 2" key="1">
    <citation type="submission" date="2024-09" db="EMBL/GenBank/DDBJ databases">
        <authorList>
            <person name="Sun Q."/>
            <person name="Mori K."/>
        </authorList>
    </citation>
    <scope>NUCLEOTIDE SEQUENCE [LARGE SCALE GENOMIC DNA]</scope>
    <source>
        <strain evidence="1 2">CECT 7682</strain>
    </source>
</reference>
<evidence type="ECO:0000313" key="2">
    <source>
        <dbReference type="Proteomes" id="UP001589654"/>
    </source>
</evidence>
<protein>
    <recommendedName>
        <fullName evidence="3">Zinc-finger domain-containing protein</fullName>
    </recommendedName>
</protein>
<proteinExistence type="predicted"/>
<comment type="caution">
    <text evidence="1">The sequence shown here is derived from an EMBL/GenBank/DDBJ whole genome shotgun (WGS) entry which is preliminary data.</text>
</comment>
<name>A0ABV5J268_9BACT</name>
<dbReference type="Proteomes" id="UP001589654">
    <property type="component" value="Unassembled WGS sequence"/>
</dbReference>
<dbReference type="EMBL" id="JBHMEW010000011">
    <property type="protein sequence ID" value="MFB9210885.1"/>
    <property type="molecule type" value="Genomic_DNA"/>
</dbReference>
<gene>
    <name evidence="1" type="ORF">ACFFUR_03640</name>
</gene>
<evidence type="ECO:0000313" key="1">
    <source>
        <dbReference type="EMBL" id="MFB9210885.1"/>
    </source>
</evidence>
<accession>A0ABV5J268</accession>
<sequence length="92" mass="10705">MNKKMKKILTPIFLPCIKATGLIEKKEIVSLTNLEKIRLKFHLSMCNACSAYQNQSKIINKTIQSWFVNHKKINHTPSKVRKARILEIIENI</sequence>
<dbReference type="RefSeq" id="WP_290247431.1">
    <property type="nucleotide sequence ID" value="NZ_JAUFQT010000001.1"/>
</dbReference>